<dbReference type="Proteomes" id="UP001061361">
    <property type="component" value="Chromosome"/>
</dbReference>
<sequence length="49" mass="4833">MRRFKTVVISCIMVIALAVVVGMTLSGPGADAGSSAKTAGVSGFTTTDG</sequence>
<evidence type="ECO:0000313" key="3">
    <source>
        <dbReference type="Proteomes" id="UP001061361"/>
    </source>
</evidence>
<evidence type="ECO:0000313" key="2">
    <source>
        <dbReference type="EMBL" id="BDQ32857.1"/>
    </source>
</evidence>
<name>A0ABN6RTM4_9BACT</name>
<proteinExistence type="predicted"/>
<gene>
    <name evidence="2" type="ORF">JCM14722_03990</name>
</gene>
<feature type="region of interest" description="Disordered" evidence="1">
    <location>
        <begin position="27"/>
        <end position="49"/>
    </location>
</feature>
<protein>
    <submittedName>
        <fullName evidence="2">Uncharacterized protein</fullName>
    </submittedName>
</protein>
<accession>A0ABN6RTM4</accession>
<evidence type="ECO:0000256" key="1">
    <source>
        <dbReference type="SAM" id="MobiDB-lite"/>
    </source>
</evidence>
<organism evidence="2 3">
    <name type="scientific">Pseudodesulfovibrio portus</name>
    <dbReference type="NCBI Taxonomy" id="231439"/>
    <lineage>
        <taxon>Bacteria</taxon>
        <taxon>Pseudomonadati</taxon>
        <taxon>Thermodesulfobacteriota</taxon>
        <taxon>Desulfovibrionia</taxon>
        <taxon>Desulfovibrionales</taxon>
        <taxon>Desulfovibrionaceae</taxon>
    </lineage>
</organism>
<dbReference type="EMBL" id="AP026708">
    <property type="protein sequence ID" value="BDQ32857.1"/>
    <property type="molecule type" value="Genomic_DNA"/>
</dbReference>
<keyword evidence="3" id="KW-1185">Reference proteome</keyword>
<reference evidence="2" key="1">
    <citation type="submission" date="2022-08" db="EMBL/GenBank/DDBJ databases">
        <title>Genome Sequence of the sulphate-reducing bacterium, Pseudodesulfovibrio portus JCM14722.</title>
        <authorList>
            <person name="Kondo R."/>
            <person name="Kataoka T."/>
        </authorList>
    </citation>
    <scope>NUCLEOTIDE SEQUENCE</scope>
    <source>
        <strain evidence="2">JCM 14722</strain>
    </source>
</reference>